<comment type="function">
    <text evidence="1">Negative regulator of transcription elongation.</text>
</comment>
<dbReference type="OrthoDB" id="436852at2759"/>
<feature type="region of interest" description="Disordered" evidence="8">
    <location>
        <begin position="941"/>
        <end position="991"/>
    </location>
</feature>
<dbReference type="Gene3D" id="3.30.40.10">
    <property type="entry name" value="Zinc/RING finger domain, C3HC4 (zinc finger)"/>
    <property type="match status" value="1"/>
</dbReference>
<dbReference type="EMBL" id="JAACJJ010000042">
    <property type="protein sequence ID" value="KAF5316135.1"/>
    <property type="molecule type" value="Genomic_DNA"/>
</dbReference>
<dbReference type="Pfam" id="PF07744">
    <property type="entry name" value="SPOC"/>
    <property type="match status" value="1"/>
</dbReference>
<feature type="compositionally biased region" description="Low complexity" evidence="8">
    <location>
        <begin position="526"/>
        <end position="552"/>
    </location>
</feature>
<feature type="compositionally biased region" description="Polar residues" evidence="8">
    <location>
        <begin position="18"/>
        <end position="32"/>
    </location>
</feature>
<dbReference type="PANTHER" id="PTHR11477">
    <property type="entry name" value="TRANSCRIPTION FACTOR S-II ZINC FINGER DOMAIN-CONTAINING PROTEIN"/>
    <property type="match status" value="1"/>
</dbReference>
<dbReference type="PROSITE" id="PS50016">
    <property type="entry name" value="ZF_PHD_2"/>
    <property type="match status" value="1"/>
</dbReference>
<evidence type="ECO:0000256" key="2">
    <source>
        <dbReference type="ARBA" id="ARBA00011050"/>
    </source>
</evidence>
<evidence type="ECO:0000313" key="11">
    <source>
        <dbReference type="EMBL" id="KAF5316135.1"/>
    </source>
</evidence>
<organism evidence="11 12">
    <name type="scientific">Psilocybe cf. subviscida</name>
    <dbReference type="NCBI Taxonomy" id="2480587"/>
    <lineage>
        <taxon>Eukaryota</taxon>
        <taxon>Fungi</taxon>
        <taxon>Dikarya</taxon>
        <taxon>Basidiomycota</taxon>
        <taxon>Agaricomycotina</taxon>
        <taxon>Agaricomycetes</taxon>
        <taxon>Agaricomycetidae</taxon>
        <taxon>Agaricales</taxon>
        <taxon>Agaricineae</taxon>
        <taxon>Strophariaceae</taxon>
        <taxon>Psilocybe</taxon>
    </lineage>
</organism>
<dbReference type="PROSITE" id="PS51321">
    <property type="entry name" value="TFIIS_CENTRAL"/>
    <property type="match status" value="1"/>
</dbReference>
<feature type="region of interest" description="Disordered" evidence="8">
    <location>
        <begin position="1"/>
        <end position="64"/>
    </location>
</feature>
<feature type="compositionally biased region" description="Acidic residues" evidence="8">
    <location>
        <begin position="225"/>
        <end position="238"/>
    </location>
</feature>
<keyword evidence="4" id="KW-0479">Metal-binding</keyword>
<evidence type="ECO:0000256" key="1">
    <source>
        <dbReference type="ARBA" id="ARBA00002311"/>
    </source>
</evidence>
<evidence type="ECO:0000256" key="7">
    <source>
        <dbReference type="PROSITE-ProRule" id="PRU00146"/>
    </source>
</evidence>
<accession>A0A8H5EXE3</accession>
<dbReference type="InterPro" id="IPR003618">
    <property type="entry name" value="TFIIS_cen_dom"/>
</dbReference>
<dbReference type="Proteomes" id="UP000567179">
    <property type="component" value="Unassembled WGS sequence"/>
</dbReference>
<feature type="compositionally biased region" description="Pro residues" evidence="8">
    <location>
        <begin position="1053"/>
        <end position="1074"/>
    </location>
</feature>
<dbReference type="CDD" id="cd15522">
    <property type="entry name" value="PHD_TAF3"/>
    <property type="match status" value="1"/>
</dbReference>
<feature type="region of interest" description="Disordered" evidence="8">
    <location>
        <begin position="202"/>
        <end position="317"/>
    </location>
</feature>
<comment type="caution">
    <text evidence="11">The sequence shown here is derived from an EMBL/GenBank/DDBJ whole genome shotgun (WGS) entry which is preliminary data.</text>
</comment>
<dbReference type="CDD" id="cd21538">
    <property type="entry name" value="SPOC_TFIIS"/>
    <property type="match status" value="1"/>
</dbReference>
<dbReference type="SUPFAM" id="SSF57903">
    <property type="entry name" value="FYVE/PHD zinc finger"/>
    <property type="match status" value="1"/>
</dbReference>
<dbReference type="InterPro" id="IPR012921">
    <property type="entry name" value="SPOC_C"/>
</dbReference>
<feature type="region of interest" description="Disordered" evidence="8">
    <location>
        <begin position="511"/>
        <end position="552"/>
    </location>
</feature>
<keyword evidence="12" id="KW-1185">Reference proteome</keyword>
<feature type="region of interest" description="Disordered" evidence="8">
    <location>
        <begin position="1024"/>
        <end position="1253"/>
    </location>
</feature>
<evidence type="ECO:0000313" key="12">
    <source>
        <dbReference type="Proteomes" id="UP000567179"/>
    </source>
</evidence>
<feature type="compositionally biased region" description="Basic and acidic residues" evidence="8">
    <location>
        <begin position="38"/>
        <end position="49"/>
    </location>
</feature>
<dbReference type="Gene3D" id="1.10.472.30">
    <property type="entry name" value="Transcription elongation factor S-II, central domain"/>
    <property type="match status" value="1"/>
</dbReference>
<dbReference type="Pfam" id="PF00628">
    <property type="entry name" value="PHD"/>
    <property type="match status" value="1"/>
</dbReference>
<feature type="compositionally biased region" description="Gly residues" evidence="8">
    <location>
        <begin position="1165"/>
        <end position="1186"/>
    </location>
</feature>
<evidence type="ECO:0000259" key="9">
    <source>
        <dbReference type="PROSITE" id="PS50016"/>
    </source>
</evidence>
<dbReference type="GO" id="GO:0031564">
    <property type="term" value="P:transcription antitermination"/>
    <property type="evidence" value="ECO:0007669"/>
    <property type="project" value="TreeGrafter"/>
</dbReference>
<dbReference type="PROSITE" id="PS01359">
    <property type="entry name" value="ZF_PHD_1"/>
    <property type="match status" value="1"/>
</dbReference>
<feature type="compositionally biased region" description="Pro residues" evidence="8">
    <location>
        <begin position="1083"/>
        <end position="1111"/>
    </location>
</feature>
<feature type="domain" description="TFIIS central" evidence="10">
    <location>
        <begin position="316"/>
        <end position="479"/>
    </location>
</feature>
<dbReference type="GO" id="GO:0000977">
    <property type="term" value="F:RNA polymerase II transcription regulatory region sequence-specific DNA binding"/>
    <property type="evidence" value="ECO:0007669"/>
    <property type="project" value="TreeGrafter"/>
</dbReference>
<dbReference type="PANTHER" id="PTHR11477:SF11">
    <property type="entry name" value="TRANSCRIPTION FACTOR BYE1"/>
    <property type="match status" value="1"/>
</dbReference>
<evidence type="ECO:0000259" key="10">
    <source>
        <dbReference type="PROSITE" id="PS51321"/>
    </source>
</evidence>
<dbReference type="InterPro" id="IPR019786">
    <property type="entry name" value="Zinc_finger_PHD-type_CS"/>
</dbReference>
<dbReference type="Pfam" id="PF07500">
    <property type="entry name" value="TFIIS_M"/>
    <property type="match status" value="1"/>
</dbReference>
<evidence type="ECO:0000256" key="3">
    <source>
        <dbReference type="ARBA" id="ARBA00021616"/>
    </source>
</evidence>
<evidence type="ECO:0000256" key="6">
    <source>
        <dbReference type="ARBA" id="ARBA00022833"/>
    </source>
</evidence>
<dbReference type="GO" id="GO:0008270">
    <property type="term" value="F:zinc ion binding"/>
    <property type="evidence" value="ECO:0007669"/>
    <property type="project" value="UniProtKB-KW"/>
</dbReference>
<dbReference type="GO" id="GO:0005634">
    <property type="term" value="C:nucleus"/>
    <property type="evidence" value="ECO:0007669"/>
    <property type="project" value="TreeGrafter"/>
</dbReference>
<dbReference type="InterPro" id="IPR011011">
    <property type="entry name" value="Znf_FYVE_PHD"/>
</dbReference>
<feature type="compositionally biased region" description="Polar residues" evidence="8">
    <location>
        <begin position="957"/>
        <end position="973"/>
    </location>
</feature>
<dbReference type="SMART" id="SM00249">
    <property type="entry name" value="PHD"/>
    <property type="match status" value="1"/>
</dbReference>
<feature type="compositionally biased region" description="Pro residues" evidence="8">
    <location>
        <begin position="1031"/>
        <end position="1045"/>
    </location>
</feature>
<evidence type="ECO:0000256" key="4">
    <source>
        <dbReference type="ARBA" id="ARBA00022723"/>
    </source>
</evidence>
<dbReference type="InterPro" id="IPR013083">
    <property type="entry name" value="Znf_RING/FYVE/PHD"/>
</dbReference>
<keyword evidence="6" id="KW-0862">Zinc</keyword>
<feature type="compositionally biased region" description="Low complexity" evidence="8">
    <location>
        <begin position="1"/>
        <end position="17"/>
    </location>
</feature>
<comment type="similarity">
    <text evidence="2">Belongs to the BYE1 family.</text>
</comment>
<evidence type="ECO:0000256" key="5">
    <source>
        <dbReference type="ARBA" id="ARBA00022771"/>
    </source>
</evidence>
<dbReference type="GO" id="GO:0006362">
    <property type="term" value="P:transcription elongation by RNA polymerase I"/>
    <property type="evidence" value="ECO:0007669"/>
    <property type="project" value="TreeGrafter"/>
</dbReference>
<dbReference type="GO" id="GO:0001139">
    <property type="term" value="F:RNA polymerase II complex recruiting activity"/>
    <property type="evidence" value="ECO:0007669"/>
    <property type="project" value="TreeGrafter"/>
</dbReference>
<dbReference type="GO" id="GO:0031440">
    <property type="term" value="P:regulation of mRNA 3'-end processing"/>
    <property type="evidence" value="ECO:0007669"/>
    <property type="project" value="TreeGrafter"/>
</dbReference>
<gene>
    <name evidence="11" type="ORF">D9619_006457</name>
</gene>
<feature type="region of interest" description="Disordered" evidence="8">
    <location>
        <begin position="607"/>
        <end position="641"/>
    </location>
</feature>
<protein>
    <recommendedName>
        <fullName evidence="3">Transcription factor BYE1</fullName>
    </recommendedName>
</protein>
<keyword evidence="5 7" id="KW-0863">Zinc-finger</keyword>
<feature type="compositionally biased region" description="Low complexity" evidence="8">
    <location>
        <begin position="50"/>
        <end position="64"/>
    </location>
</feature>
<dbReference type="InterPro" id="IPR019787">
    <property type="entry name" value="Znf_PHD-finger"/>
</dbReference>
<dbReference type="GO" id="GO:0006368">
    <property type="term" value="P:transcription elongation by RNA polymerase II"/>
    <property type="evidence" value="ECO:0007669"/>
    <property type="project" value="TreeGrafter"/>
</dbReference>
<proteinExistence type="inferred from homology"/>
<feature type="region of interest" description="Disordered" evidence="8">
    <location>
        <begin position="687"/>
        <end position="723"/>
    </location>
</feature>
<dbReference type="SUPFAM" id="SSF46942">
    <property type="entry name" value="Elongation factor TFIIS domain 2"/>
    <property type="match status" value="1"/>
</dbReference>
<feature type="domain" description="PHD-type" evidence="9">
    <location>
        <begin position="71"/>
        <end position="121"/>
    </location>
</feature>
<dbReference type="InterPro" id="IPR001965">
    <property type="entry name" value="Znf_PHD"/>
</dbReference>
<sequence>MSTRSKARAAASNRSGSTPSRTKAKATNSATEPDSMDVDLKAADKKENSKVVSKTSTPNSTKKSMPLKVVETLCTCDKGDDGSPMILCSECNKWYHFSCVKLDEDEAGDIGVYICPSCAIYSGRHSTSELTDLLFVSTYWGVPRGKDIVIGCTDFTPLRFYCERELSLLPPHPFKILDERLLLTWEGSIALEEDQIAVTSNTIRQKSEPRTSAKRTPSRKLSLQESEESSSSEDEYVDEKEQQRQDNRQSRSRQTSVASEAPARQRSGRVKSSSPTPSIHGHLKRKASNAVGAKSSTPPPRKKRAGTLNQPTEDPTRKYCLGKLDELFKDVFFRYPHVKVQPKTEDMDIGDDSQSLQPSLVNKKLEELTDEEKEALIAESHQFAKDLEQCVFDTYAEPDKNGNPHAGGKYKERFRMLQFNLSKRDRVMIHQRITSGNIAPKEISLMSSNDLADEETKESIKLAEKEALEHSILLKSSAPRAKITHKGLQDIEDVNGDIATAHEIEVHLDREQVEEERRERERMARLRTTQRQRTASISVPPESPSSQQGSGEVLWGAPPPVPAHAMSPTMPDFAGKMLRPQLSMQTSFDMAMEPDIDLSDFINMDGDQEPTSAVSADDKNQTSMGPSFGMSPVGVAPTSIPPASPIGISPFASQAERQRAPSFDLNSLWTASAPKDEPTLTEAVGATATPVDAQTESPVPFVDESPDGSDKDDAMDLESSEENDQDFDMFLDKELEEDNLVIKPIDNDSVDDELIVTPLPPKDVEGLPVVWTGKINMPLDSLVPQETTLVARQIAGRPLAADSPLWQTLLPTDVLRIEGRVPVENAIKYLMQMRFNPTKELYAAAFAPSASEGRTDFDAFCNFLITKSRHGLVFPWGQRPKEYHPGRELYMVPLLQSERLPEFVEVLDDLKLPKTRDKDYLLGIWILNKGKLAVLPTAPSVPTTTAAPPSVPPPQGQSPIARTPSQNVASFQSPPHMPLQPSHSVPPPAIPSLPAIAPDALAAEVASLTSEQIQELLKTLSATTSMQLPPGGAPMPPFPPVPSLPPQSALRPPAAPGHIPTPPMGPHVMPPGAPQPWMHGSPPQGPPGGPPYGNYPPPNIPFQQPPPPGAPPQMGGRPPMPPGPPGSYGRTEYDAHARQEYGRGQDQDFDSRGPGARGYDRDFRGGGPDRGGHYGQGGGGEYGGRGGGHERGWRGGAGNHRGGHNQRGRGDFRGRGRGGGGAPGQDFGERRPSGDAGWQSRRPRNDSQGGPQW</sequence>
<name>A0A8H5EXE3_9AGAR</name>
<dbReference type="InterPro" id="IPR036575">
    <property type="entry name" value="TFIIS_cen_dom_sf"/>
</dbReference>
<evidence type="ECO:0000256" key="8">
    <source>
        <dbReference type="SAM" id="MobiDB-lite"/>
    </source>
</evidence>
<feature type="compositionally biased region" description="Basic and acidic residues" evidence="8">
    <location>
        <begin position="239"/>
        <end position="249"/>
    </location>
</feature>
<dbReference type="AlphaFoldDB" id="A0A8H5EXE3"/>
<reference evidence="11 12" key="1">
    <citation type="journal article" date="2020" name="ISME J.">
        <title>Uncovering the hidden diversity of litter-decomposition mechanisms in mushroom-forming fungi.</title>
        <authorList>
            <person name="Floudas D."/>
            <person name="Bentzer J."/>
            <person name="Ahren D."/>
            <person name="Johansson T."/>
            <person name="Persson P."/>
            <person name="Tunlid A."/>
        </authorList>
    </citation>
    <scope>NUCLEOTIDE SEQUENCE [LARGE SCALE GENOMIC DNA]</scope>
    <source>
        <strain evidence="11 12">CBS 101986</strain>
    </source>
</reference>
<feature type="compositionally biased region" description="Basic and acidic residues" evidence="8">
    <location>
        <begin position="511"/>
        <end position="524"/>
    </location>
</feature>
<feature type="compositionally biased region" description="Basic and acidic residues" evidence="8">
    <location>
        <begin position="1131"/>
        <end position="1151"/>
    </location>
</feature>